<name>A0ABD2N6I3_9CUCU</name>
<organism evidence="1 2">
    <name type="scientific">Cryptolaemus montrouzieri</name>
    <dbReference type="NCBI Taxonomy" id="559131"/>
    <lineage>
        <taxon>Eukaryota</taxon>
        <taxon>Metazoa</taxon>
        <taxon>Ecdysozoa</taxon>
        <taxon>Arthropoda</taxon>
        <taxon>Hexapoda</taxon>
        <taxon>Insecta</taxon>
        <taxon>Pterygota</taxon>
        <taxon>Neoptera</taxon>
        <taxon>Endopterygota</taxon>
        <taxon>Coleoptera</taxon>
        <taxon>Polyphaga</taxon>
        <taxon>Cucujiformia</taxon>
        <taxon>Coccinelloidea</taxon>
        <taxon>Coccinellidae</taxon>
        <taxon>Scymninae</taxon>
        <taxon>Scymnini</taxon>
        <taxon>Cryptolaemus</taxon>
    </lineage>
</organism>
<reference evidence="1 2" key="1">
    <citation type="journal article" date="2021" name="BMC Biol.">
        <title>Horizontally acquired antibacterial genes associated with adaptive radiation of ladybird beetles.</title>
        <authorList>
            <person name="Li H.S."/>
            <person name="Tang X.F."/>
            <person name="Huang Y.H."/>
            <person name="Xu Z.Y."/>
            <person name="Chen M.L."/>
            <person name="Du X.Y."/>
            <person name="Qiu B.Y."/>
            <person name="Chen P.T."/>
            <person name="Zhang W."/>
            <person name="Slipinski A."/>
            <person name="Escalona H.E."/>
            <person name="Waterhouse R.M."/>
            <person name="Zwick A."/>
            <person name="Pang H."/>
        </authorList>
    </citation>
    <scope>NUCLEOTIDE SEQUENCE [LARGE SCALE GENOMIC DNA]</scope>
    <source>
        <strain evidence="1">SYSU2018</strain>
    </source>
</reference>
<sequence>MRDLGVQLENDRYSCILKKESRKARSGGKQDNKTTTEVVTLDVISMIEDKIKYYIEAIVGEIPGRRSENEDLEAKNKDYTKRLPRNVVEYEENCKGISKSQSNFRSRKRNKDNYAAMGPYETQHLFTLSQVDAAVNEALKINELNQPEKKTNHLGI</sequence>
<accession>A0ABD2N6I3</accession>
<dbReference type="EMBL" id="JABFTP020000062">
    <property type="protein sequence ID" value="KAL3274154.1"/>
    <property type="molecule type" value="Genomic_DNA"/>
</dbReference>
<dbReference type="AlphaFoldDB" id="A0ABD2N6I3"/>
<proteinExistence type="predicted"/>
<evidence type="ECO:0000313" key="2">
    <source>
        <dbReference type="Proteomes" id="UP001516400"/>
    </source>
</evidence>
<keyword evidence="2" id="KW-1185">Reference proteome</keyword>
<evidence type="ECO:0000313" key="1">
    <source>
        <dbReference type="EMBL" id="KAL3274154.1"/>
    </source>
</evidence>
<protein>
    <submittedName>
        <fullName evidence="1">Uncharacterized protein</fullName>
    </submittedName>
</protein>
<comment type="caution">
    <text evidence="1">The sequence shown here is derived from an EMBL/GenBank/DDBJ whole genome shotgun (WGS) entry which is preliminary data.</text>
</comment>
<gene>
    <name evidence="1" type="ORF">HHI36_015568</name>
</gene>
<dbReference type="Proteomes" id="UP001516400">
    <property type="component" value="Unassembled WGS sequence"/>
</dbReference>